<dbReference type="InterPro" id="IPR023213">
    <property type="entry name" value="CAT-like_dom_sf"/>
</dbReference>
<keyword evidence="2" id="KW-0808">Transferase</keyword>
<dbReference type="EMBL" id="CAMGYJ010000005">
    <property type="protein sequence ID" value="CAI0425757.1"/>
    <property type="molecule type" value="Genomic_DNA"/>
</dbReference>
<name>A0AAV0KU02_9ROSI</name>
<evidence type="ECO:0000313" key="4">
    <source>
        <dbReference type="EMBL" id="CAI0425757.1"/>
    </source>
</evidence>
<accession>A0AAV0KU02</accession>
<keyword evidence="3" id="KW-0012">Acyltransferase</keyword>
<evidence type="ECO:0000313" key="5">
    <source>
        <dbReference type="EMBL" id="CAI0426071.1"/>
    </source>
</evidence>
<organism evidence="4 6">
    <name type="scientific">Linum tenue</name>
    <dbReference type="NCBI Taxonomy" id="586396"/>
    <lineage>
        <taxon>Eukaryota</taxon>
        <taxon>Viridiplantae</taxon>
        <taxon>Streptophyta</taxon>
        <taxon>Embryophyta</taxon>
        <taxon>Tracheophyta</taxon>
        <taxon>Spermatophyta</taxon>
        <taxon>Magnoliopsida</taxon>
        <taxon>eudicotyledons</taxon>
        <taxon>Gunneridae</taxon>
        <taxon>Pentapetalae</taxon>
        <taxon>rosids</taxon>
        <taxon>fabids</taxon>
        <taxon>Malpighiales</taxon>
        <taxon>Linaceae</taxon>
        <taxon>Linum</taxon>
    </lineage>
</organism>
<keyword evidence="6" id="KW-1185">Reference proteome</keyword>
<evidence type="ECO:0000256" key="3">
    <source>
        <dbReference type="ARBA" id="ARBA00023315"/>
    </source>
</evidence>
<gene>
    <name evidence="4" type="ORF">LITE_LOCUS20535</name>
    <name evidence="5" type="ORF">LITE_LOCUS20630</name>
</gene>
<comment type="caution">
    <text evidence="4">The sequence shown here is derived from an EMBL/GenBank/DDBJ whole genome shotgun (WGS) entry which is preliminary data.</text>
</comment>
<dbReference type="Proteomes" id="UP001154282">
    <property type="component" value="Unassembled WGS sequence"/>
</dbReference>
<evidence type="ECO:0000313" key="6">
    <source>
        <dbReference type="Proteomes" id="UP001154282"/>
    </source>
</evidence>
<dbReference type="PANTHER" id="PTHR31623">
    <property type="entry name" value="F21J9.9"/>
    <property type="match status" value="1"/>
</dbReference>
<evidence type="ECO:0000256" key="2">
    <source>
        <dbReference type="ARBA" id="ARBA00022679"/>
    </source>
</evidence>
<sequence length="449" mass="49117">MVHERKQEVFSREIIRPSSPTPDRKRIHKLSFFDQLSPPIYLPLLYFYPNQDPLTPFASKTQLLKTSLSSALSKYYPLAGRIRDSFTVDCNDEGAVFLEARMNSKLAEILEDSPVDETLKLCFPDGLCYQNSNLSSPLTVQVTGFDCGGMALAVCLSHTIIDVSGMCSFINYWAALASSSAYGVPPLLLEFNLAELYPPVDLPVTKTFDPVIVRCVSRRFVFDGSNIGKLKGIVAAGNVENPTRMEVVLAILHCSAISAIRDVGCGSPIAERECVLETELHSAVNLRSRVVPPVPASSVGNMASTFAVFTPKGVETDLVSFAGMIREAKVENFRSCAARSRGEELCTFVVETTKGFRGEQGSEGSGSRRHVFGCSSWCGFPFYEADFGWGKPVWVTHTFAGAKDIITMMDTRNGDGIEVTVCLEGGVMAAFETDEKLLSFCTINPGVIW</sequence>
<dbReference type="Pfam" id="PF02458">
    <property type="entry name" value="Transferase"/>
    <property type="match status" value="1"/>
</dbReference>
<dbReference type="AlphaFoldDB" id="A0AAV0KU02"/>
<proteinExistence type="inferred from homology"/>
<dbReference type="Gene3D" id="3.30.559.10">
    <property type="entry name" value="Chloramphenicol acetyltransferase-like domain"/>
    <property type="match status" value="2"/>
</dbReference>
<protein>
    <submittedName>
        <fullName evidence="4">Uncharacterized protein</fullName>
    </submittedName>
</protein>
<dbReference type="EMBL" id="CAMGYJ010000005">
    <property type="protein sequence ID" value="CAI0426071.1"/>
    <property type="molecule type" value="Genomic_DNA"/>
</dbReference>
<reference evidence="4" key="1">
    <citation type="submission" date="2022-08" db="EMBL/GenBank/DDBJ databases">
        <authorList>
            <person name="Gutierrez-Valencia J."/>
        </authorList>
    </citation>
    <scope>NUCLEOTIDE SEQUENCE</scope>
</reference>
<dbReference type="GO" id="GO:0016746">
    <property type="term" value="F:acyltransferase activity"/>
    <property type="evidence" value="ECO:0007669"/>
    <property type="project" value="UniProtKB-KW"/>
</dbReference>
<dbReference type="PANTHER" id="PTHR31623:SF118">
    <property type="entry name" value="BAHD ACYLTRANSFERASE"/>
    <property type="match status" value="1"/>
</dbReference>
<comment type="similarity">
    <text evidence="1">Belongs to the plant acyltransferase family.</text>
</comment>
<dbReference type="SUPFAM" id="SSF52777">
    <property type="entry name" value="CoA-dependent acyltransferases"/>
    <property type="match status" value="1"/>
</dbReference>
<evidence type="ECO:0000256" key="1">
    <source>
        <dbReference type="ARBA" id="ARBA00009861"/>
    </source>
</evidence>